<dbReference type="OrthoDB" id="3695809at2"/>
<protein>
    <submittedName>
        <fullName evidence="1">YbaB/EbfC DNA-binding family protein</fullName>
    </submittedName>
</protein>
<keyword evidence="1" id="KW-0238">DNA-binding</keyword>
<name>A0A1W2B004_KIBAR</name>
<evidence type="ECO:0000313" key="1">
    <source>
        <dbReference type="EMBL" id="SMC66120.1"/>
    </source>
</evidence>
<dbReference type="InterPro" id="IPR004401">
    <property type="entry name" value="YbaB/EbfC"/>
</dbReference>
<proteinExistence type="predicted"/>
<dbReference type="Proteomes" id="UP000192674">
    <property type="component" value="Unassembled WGS sequence"/>
</dbReference>
<sequence length="78" mass="8077">MSDRLKEVRVSASDPNGLAEVTVDSTGGLVDIRFNDRMLRSTPGAMAQAVMAALTAAKEQIAGGSPVCWKAGTPGRTS</sequence>
<organism evidence="1 2">
    <name type="scientific">Kibdelosporangium aridum</name>
    <dbReference type="NCBI Taxonomy" id="2030"/>
    <lineage>
        <taxon>Bacteria</taxon>
        <taxon>Bacillati</taxon>
        <taxon>Actinomycetota</taxon>
        <taxon>Actinomycetes</taxon>
        <taxon>Pseudonocardiales</taxon>
        <taxon>Pseudonocardiaceae</taxon>
        <taxon>Kibdelosporangium</taxon>
    </lineage>
</organism>
<accession>A0A1W2B004</accession>
<keyword evidence="2" id="KW-1185">Reference proteome</keyword>
<evidence type="ECO:0000313" key="2">
    <source>
        <dbReference type="Proteomes" id="UP000192674"/>
    </source>
</evidence>
<dbReference type="Pfam" id="PF02575">
    <property type="entry name" value="YbaB_DNA_bd"/>
    <property type="match status" value="1"/>
</dbReference>
<gene>
    <name evidence="1" type="ORF">SAMN05661093_01233</name>
</gene>
<dbReference type="GO" id="GO:0003677">
    <property type="term" value="F:DNA binding"/>
    <property type="evidence" value="ECO:0007669"/>
    <property type="project" value="UniProtKB-KW"/>
</dbReference>
<dbReference type="Gene3D" id="3.30.1310.10">
    <property type="entry name" value="Nucleoid-associated protein YbaB-like domain"/>
    <property type="match status" value="1"/>
</dbReference>
<dbReference type="InterPro" id="IPR036894">
    <property type="entry name" value="YbaB-like_sf"/>
</dbReference>
<dbReference type="EMBL" id="FWXV01000001">
    <property type="protein sequence ID" value="SMC66120.1"/>
    <property type="molecule type" value="Genomic_DNA"/>
</dbReference>
<dbReference type="SUPFAM" id="SSF82607">
    <property type="entry name" value="YbaB-like"/>
    <property type="match status" value="1"/>
</dbReference>
<reference evidence="1 2" key="1">
    <citation type="submission" date="2017-04" db="EMBL/GenBank/DDBJ databases">
        <authorList>
            <person name="Afonso C.L."/>
            <person name="Miller P.J."/>
            <person name="Scott M.A."/>
            <person name="Spackman E."/>
            <person name="Goraichik I."/>
            <person name="Dimitrov K.M."/>
            <person name="Suarez D.L."/>
            <person name="Swayne D.E."/>
        </authorList>
    </citation>
    <scope>NUCLEOTIDE SEQUENCE [LARGE SCALE GENOMIC DNA]</scope>
    <source>
        <strain evidence="1 2">DSM 43828</strain>
    </source>
</reference>
<dbReference type="AlphaFoldDB" id="A0A1W2B004"/>
<dbReference type="RefSeq" id="WP_084425004.1">
    <property type="nucleotide sequence ID" value="NZ_FWXV01000001.1"/>
</dbReference>